<accession>A0A6A6X892</accession>
<evidence type="ECO:0000256" key="1">
    <source>
        <dbReference type="SAM" id="SignalP"/>
    </source>
</evidence>
<dbReference type="PANTHER" id="PTHR38847:SF1">
    <property type="entry name" value="PSEUDOURIDINE SYNTHASE RSUA_RLUA-LIKE DOMAIN-CONTAINING PROTEIN"/>
    <property type="match status" value="1"/>
</dbReference>
<keyword evidence="3" id="KW-1185">Reference proteome</keyword>
<dbReference type="AlphaFoldDB" id="A0A6A6X892"/>
<keyword evidence="1" id="KW-0732">Signal</keyword>
<dbReference type="EMBL" id="MU001973">
    <property type="protein sequence ID" value="KAF2792364.1"/>
    <property type="molecule type" value="Genomic_DNA"/>
</dbReference>
<name>A0A6A6X892_9PLEO</name>
<gene>
    <name evidence="2" type="ORF">K505DRAFT_376094</name>
</gene>
<evidence type="ECO:0008006" key="4">
    <source>
        <dbReference type="Google" id="ProtNLM"/>
    </source>
</evidence>
<protein>
    <recommendedName>
        <fullName evidence="4">Secreted protein</fullName>
    </recommendedName>
</protein>
<dbReference type="OrthoDB" id="3786236at2759"/>
<sequence length="188" mass="19645">MRSTLLLAAIAPALIAAAPGVSPKITSLRISGSGCPNDSGSVKASTGVLGDSASFTFSQLSGDTTDNCEIHVQSAGGSQGWQVAVQAVSYSGDLILKPGTQLDAFTQIFWSDKAADTSTLTGHITCAGPEIRDSFTLRQSTNEPKFSKCTGDDGNPGILNVNFRPVISGNDGSYNVKSAKWDLVWRKC</sequence>
<dbReference type="Proteomes" id="UP000799757">
    <property type="component" value="Unassembled WGS sequence"/>
</dbReference>
<evidence type="ECO:0000313" key="3">
    <source>
        <dbReference type="Proteomes" id="UP000799757"/>
    </source>
</evidence>
<organism evidence="2 3">
    <name type="scientific">Melanomma pulvis-pyrius CBS 109.77</name>
    <dbReference type="NCBI Taxonomy" id="1314802"/>
    <lineage>
        <taxon>Eukaryota</taxon>
        <taxon>Fungi</taxon>
        <taxon>Dikarya</taxon>
        <taxon>Ascomycota</taxon>
        <taxon>Pezizomycotina</taxon>
        <taxon>Dothideomycetes</taxon>
        <taxon>Pleosporomycetidae</taxon>
        <taxon>Pleosporales</taxon>
        <taxon>Melanommataceae</taxon>
        <taxon>Melanomma</taxon>
    </lineage>
</organism>
<dbReference type="PANTHER" id="PTHR38847">
    <property type="match status" value="1"/>
</dbReference>
<dbReference type="InterPro" id="IPR025649">
    <property type="entry name" value="DUF4360"/>
</dbReference>
<feature type="signal peptide" evidence="1">
    <location>
        <begin position="1"/>
        <end position="17"/>
    </location>
</feature>
<feature type="chain" id="PRO_5025392745" description="Secreted protein" evidence="1">
    <location>
        <begin position="18"/>
        <end position="188"/>
    </location>
</feature>
<proteinExistence type="predicted"/>
<evidence type="ECO:0000313" key="2">
    <source>
        <dbReference type="EMBL" id="KAF2792364.1"/>
    </source>
</evidence>
<reference evidence="2" key="1">
    <citation type="journal article" date="2020" name="Stud. Mycol.">
        <title>101 Dothideomycetes genomes: a test case for predicting lifestyles and emergence of pathogens.</title>
        <authorList>
            <person name="Haridas S."/>
            <person name="Albert R."/>
            <person name="Binder M."/>
            <person name="Bloem J."/>
            <person name="Labutti K."/>
            <person name="Salamov A."/>
            <person name="Andreopoulos B."/>
            <person name="Baker S."/>
            <person name="Barry K."/>
            <person name="Bills G."/>
            <person name="Bluhm B."/>
            <person name="Cannon C."/>
            <person name="Castanera R."/>
            <person name="Culley D."/>
            <person name="Daum C."/>
            <person name="Ezra D."/>
            <person name="Gonzalez J."/>
            <person name="Henrissat B."/>
            <person name="Kuo A."/>
            <person name="Liang C."/>
            <person name="Lipzen A."/>
            <person name="Lutzoni F."/>
            <person name="Magnuson J."/>
            <person name="Mondo S."/>
            <person name="Nolan M."/>
            <person name="Ohm R."/>
            <person name="Pangilinan J."/>
            <person name="Park H.-J."/>
            <person name="Ramirez L."/>
            <person name="Alfaro M."/>
            <person name="Sun H."/>
            <person name="Tritt A."/>
            <person name="Yoshinaga Y."/>
            <person name="Zwiers L.-H."/>
            <person name="Turgeon B."/>
            <person name="Goodwin S."/>
            <person name="Spatafora J."/>
            <person name="Crous P."/>
            <person name="Grigoriev I."/>
        </authorList>
    </citation>
    <scope>NUCLEOTIDE SEQUENCE</scope>
    <source>
        <strain evidence="2">CBS 109.77</strain>
    </source>
</reference>
<dbReference type="Pfam" id="PF14273">
    <property type="entry name" value="DUF4360"/>
    <property type="match status" value="1"/>
</dbReference>